<dbReference type="Proteomes" id="UP000053989">
    <property type="component" value="Unassembled WGS sequence"/>
</dbReference>
<organism evidence="4 5">
    <name type="scientific">Scleroderma citrinum Foug A</name>
    <dbReference type="NCBI Taxonomy" id="1036808"/>
    <lineage>
        <taxon>Eukaryota</taxon>
        <taxon>Fungi</taxon>
        <taxon>Dikarya</taxon>
        <taxon>Basidiomycota</taxon>
        <taxon>Agaricomycotina</taxon>
        <taxon>Agaricomycetes</taxon>
        <taxon>Agaricomycetidae</taxon>
        <taxon>Boletales</taxon>
        <taxon>Sclerodermatineae</taxon>
        <taxon>Sclerodermataceae</taxon>
        <taxon>Scleroderma</taxon>
    </lineage>
</organism>
<reference evidence="5" key="2">
    <citation type="submission" date="2015-01" db="EMBL/GenBank/DDBJ databases">
        <title>Evolutionary Origins and Diversification of the Mycorrhizal Mutualists.</title>
        <authorList>
            <consortium name="DOE Joint Genome Institute"/>
            <consortium name="Mycorrhizal Genomics Consortium"/>
            <person name="Kohler A."/>
            <person name="Kuo A."/>
            <person name="Nagy L.G."/>
            <person name="Floudas D."/>
            <person name="Copeland A."/>
            <person name="Barry K.W."/>
            <person name="Cichocki N."/>
            <person name="Veneault-Fourrey C."/>
            <person name="LaButti K."/>
            <person name="Lindquist E.A."/>
            <person name="Lipzen A."/>
            <person name="Lundell T."/>
            <person name="Morin E."/>
            <person name="Murat C."/>
            <person name="Riley R."/>
            <person name="Ohm R."/>
            <person name="Sun H."/>
            <person name="Tunlid A."/>
            <person name="Henrissat B."/>
            <person name="Grigoriev I.V."/>
            <person name="Hibbett D.S."/>
            <person name="Martin F."/>
        </authorList>
    </citation>
    <scope>NUCLEOTIDE SEQUENCE [LARGE SCALE GENOMIC DNA]</scope>
    <source>
        <strain evidence="5">Foug A</strain>
    </source>
</reference>
<dbReference type="OrthoDB" id="2831072at2759"/>
<evidence type="ECO:0000256" key="1">
    <source>
        <dbReference type="ARBA" id="ARBA00008324"/>
    </source>
</evidence>
<accession>A0A0C2Z7H8</accession>
<dbReference type="Pfam" id="PF03061">
    <property type="entry name" value="4HBT"/>
    <property type="match status" value="1"/>
</dbReference>
<evidence type="ECO:0000313" key="5">
    <source>
        <dbReference type="Proteomes" id="UP000053989"/>
    </source>
</evidence>
<proteinExistence type="inferred from homology"/>
<feature type="domain" description="Thioesterase" evidence="3">
    <location>
        <begin position="85"/>
        <end position="160"/>
    </location>
</feature>
<dbReference type="CDD" id="cd03443">
    <property type="entry name" value="PaaI_thioesterase"/>
    <property type="match status" value="1"/>
</dbReference>
<name>A0A0C2Z7H8_9AGAM</name>
<dbReference type="InParanoid" id="A0A0C2Z7H8"/>
<dbReference type="PANTHER" id="PTHR21660:SF1">
    <property type="entry name" value="ACYL-COENZYME A THIOESTERASE 13"/>
    <property type="match status" value="1"/>
</dbReference>
<dbReference type="Gene3D" id="3.10.129.10">
    <property type="entry name" value="Hotdog Thioesterase"/>
    <property type="match status" value="1"/>
</dbReference>
<dbReference type="NCBIfam" id="TIGR00369">
    <property type="entry name" value="unchar_dom_1"/>
    <property type="match status" value="1"/>
</dbReference>
<dbReference type="InterPro" id="IPR003736">
    <property type="entry name" value="PAAI_dom"/>
</dbReference>
<gene>
    <name evidence="4" type="ORF">SCLCIDRAFT_16861</name>
</gene>
<dbReference type="GO" id="GO:0047617">
    <property type="term" value="F:fatty acyl-CoA hydrolase activity"/>
    <property type="evidence" value="ECO:0007669"/>
    <property type="project" value="InterPro"/>
</dbReference>
<protein>
    <recommendedName>
        <fullName evidence="3">Thioesterase domain-containing protein</fullName>
    </recommendedName>
</protein>
<dbReference type="EMBL" id="KN822093">
    <property type="protein sequence ID" value="KIM57938.1"/>
    <property type="molecule type" value="Genomic_DNA"/>
</dbReference>
<dbReference type="STRING" id="1036808.A0A0C2Z7H8"/>
<evidence type="ECO:0000313" key="4">
    <source>
        <dbReference type="EMBL" id="KIM57938.1"/>
    </source>
</evidence>
<keyword evidence="2" id="KW-0378">Hydrolase</keyword>
<dbReference type="InterPro" id="IPR006683">
    <property type="entry name" value="Thioestr_dom"/>
</dbReference>
<evidence type="ECO:0000259" key="3">
    <source>
        <dbReference type="Pfam" id="PF03061"/>
    </source>
</evidence>
<dbReference type="InterPro" id="IPR029069">
    <property type="entry name" value="HotDog_dom_sf"/>
</dbReference>
<comment type="similarity">
    <text evidence="1">Belongs to the thioesterase PaaI family.</text>
</comment>
<keyword evidence="5" id="KW-1185">Reference proteome</keyword>
<dbReference type="SUPFAM" id="SSF54637">
    <property type="entry name" value="Thioesterase/thiol ester dehydrase-isomerase"/>
    <property type="match status" value="1"/>
</dbReference>
<dbReference type="AlphaFoldDB" id="A0A0C2Z7H8"/>
<evidence type="ECO:0000256" key="2">
    <source>
        <dbReference type="ARBA" id="ARBA00022801"/>
    </source>
</evidence>
<reference evidence="4 5" key="1">
    <citation type="submission" date="2014-04" db="EMBL/GenBank/DDBJ databases">
        <authorList>
            <consortium name="DOE Joint Genome Institute"/>
            <person name="Kuo A."/>
            <person name="Kohler A."/>
            <person name="Nagy L.G."/>
            <person name="Floudas D."/>
            <person name="Copeland A."/>
            <person name="Barry K.W."/>
            <person name="Cichocki N."/>
            <person name="Veneault-Fourrey C."/>
            <person name="LaButti K."/>
            <person name="Lindquist E.A."/>
            <person name="Lipzen A."/>
            <person name="Lundell T."/>
            <person name="Morin E."/>
            <person name="Murat C."/>
            <person name="Sun H."/>
            <person name="Tunlid A."/>
            <person name="Henrissat B."/>
            <person name="Grigoriev I.V."/>
            <person name="Hibbett D.S."/>
            <person name="Martin F."/>
            <person name="Nordberg H.P."/>
            <person name="Cantor M.N."/>
            <person name="Hua S.X."/>
        </authorList>
    </citation>
    <scope>NUCLEOTIDE SEQUENCE [LARGE SCALE GENOMIC DNA]</scope>
    <source>
        <strain evidence="4 5">Foug A</strain>
    </source>
</reference>
<sequence length="184" mass="19852">MDAKERVNVSLIGGNASIDLKRSFFDIFYEQLASPKGAKGFESEIASRIIWKEMSLLEVAEEPEKLEGRTVFEITVEDDMVNPAGALHGGCSALLINSCSTMPIALLSLATTGRAEFGASQSLSIVYHSPAMLGDRLRIVGATLSVGSRILSSRCEIWNAAKHRLVATGVHIKMPASVSKPDFK</sequence>
<dbReference type="InterPro" id="IPR039298">
    <property type="entry name" value="ACOT13"/>
</dbReference>
<dbReference type="HOGENOM" id="CLU_085799_2_0_1"/>
<dbReference type="PANTHER" id="PTHR21660">
    <property type="entry name" value="THIOESTERASE SUPERFAMILY MEMBER-RELATED"/>
    <property type="match status" value="1"/>
</dbReference>